<dbReference type="RefSeq" id="WP_379235618.1">
    <property type="nucleotide sequence ID" value="NZ_JBHSTE010000004.1"/>
</dbReference>
<organism evidence="2 3">
    <name type="scientific">Paenibacillus septentrionalis</name>
    <dbReference type="NCBI Taxonomy" id="429342"/>
    <lineage>
        <taxon>Bacteria</taxon>
        <taxon>Bacillati</taxon>
        <taxon>Bacillota</taxon>
        <taxon>Bacilli</taxon>
        <taxon>Bacillales</taxon>
        <taxon>Paenibacillaceae</taxon>
        <taxon>Paenibacillus</taxon>
    </lineage>
</organism>
<comment type="caution">
    <text evidence="2">The sequence shown here is derived from an EMBL/GenBank/DDBJ whole genome shotgun (WGS) entry which is preliminary data.</text>
</comment>
<reference evidence="3" key="1">
    <citation type="journal article" date="2019" name="Int. J. Syst. Evol. Microbiol.">
        <title>The Global Catalogue of Microorganisms (GCM) 10K type strain sequencing project: providing services to taxonomists for standard genome sequencing and annotation.</title>
        <authorList>
            <consortium name="The Broad Institute Genomics Platform"/>
            <consortium name="The Broad Institute Genome Sequencing Center for Infectious Disease"/>
            <person name="Wu L."/>
            <person name="Ma J."/>
        </authorList>
    </citation>
    <scope>NUCLEOTIDE SEQUENCE [LARGE SCALE GENOMIC DNA]</scope>
    <source>
        <strain evidence="3">PCU 280</strain>
    </source>
</reference>
<dbReference type="InterPro" id="IPR036953">
    <property type="entry name" value="GreA/GreB_C_sf"/>
</dbReference>
<name>A0ABW1V848_9BACL</name>
<keyword evidence="2" id="KW-0648">Protein biosynthesis</keyword>
<dbReference type="Pfam" id="PF01272">
    <property type="entry name" value="GreA_GreB"/>
    <property type="match status" value="1"/>
</dbReference>
<dbReference type="EMBL" id="JBHSTE010000004">
    <property type="protein sequence ID" value="MFC6333788.1"/>
    <property type="molecule type" value="Genomic_DNA"/>
</dbReference>
<dbReference type="GO" id="GO:0003746">
    <property type="term" value="F:translation elongation factor activity"/>
    <property type="evidence" value="ECO:0007669"/>
    <property type="project" value="UniProtKB-KW"/>
</dbReference>
<gene>
    <name evidence="2" type="ORF">ACFP56_14260</name>
</gene>
<accession>A0ABW1V848</accession>
<dbReference type="SUPFAM" id="SSF54534">
    <property type="entry name" value="FKBP-like"/>
    <property type="match status" value="1"/>
</dbReference>
<evidence type="ECO:0000259" key="1">
    <source>
        <dbReference type="Pfam" id="PF01272"/>
    </source>
</evidence>
<proteinExistence type="predicted"/>
<dbReference type="InterPro" id="IPR001437">
    <property type="entry name" value="Tscrpt_elong_fac_GreA/B_C"/>
</dbReference>
<sequence length="143" mass="16694">MSHSSDWNVEKRHMHEQLLQLEEIRSHHVEQYMLMHDIEHKRLEQLLDQYIRHIKSLLALHEPPSQQHVLLHHMIEIEYVDDGFIDQYCIVLPHEANPEQGKISLLSPVGRQLLLTSLHSELDLETPAGTVRIRIVSIQQAAA</sequence>
<keyword evidence="2" id="KW-0251">Elongation factor</keyword>
<feature type="domain" description="Transcription elongation factor GreA/GreB C-terminal" evidence="1">
    <location>
        <begin position="67"/>
        <end position="139"/>
    </location>
</feature>
<dbReference type="Gene3D" id="3.10.50.30">
    <property type="entry name" value="Transcription elongation factor, GreA/GreB, C-terminal domain"/>
    <property type="match status" value="1"/>
</dbReference>
<dbReference type="Proteomes" id="UP001596233">
    <property type="component" value="Unassembled WGS sequence"/>
</dbReference>
<keyword evidence="3" id="KW-1185">Reference proteome</keyword>
<protein>
    <submittedName>
        <fullName evidence="2">GreA/GreB family elongation factor</fullName>
    </submittedName>
</protein>
<evidence type="ECO:0000313" key="2">
    <source>
        <dbReference type="EMBL" id="MFC6333788.1"/>
    </source>
</evidence>
<evidence type="ECO:0000313" key="3">
    <source>
        <dbReference type="Proteomes" id="UP001596233"/>
    </source>
</evidence>